<dbReference type="InterPro" id="IPR035595">
    <property type="entry name" value="UDP_glycos_trans_CS"/>
</dbReference>
<evidence type="ECO:0000313" key="7">
    <source>
        <dbReference type="EMBL" id="RZB91811.1"/>
    </source>
</evidence>
<name>A0A445J098_GLYSO</name>
<evidence type="ECO:0000256" key="3">
    <source>
        <dbReference type="ARBA" id="ARBA00022679"/>
    </source>
</evidence>
<evidence type="ECO:0000256" key="6">
    <source>
        <dbReference type="RuleBase" id="RU362057"/>
    </source>
</evidence>
<dbReference type="PANTHER" id="PTHR48048">
    <property type="entry name" value="GLYCOSYLTRANSFERASE"/>
    <property type="match status" value="1"/>
</dbReference>
<dbReference type="Gramene" id="XM_028324034.1">
    <property type="protein sequence ID" value="XP_028179835.1"/>
    <property type="gene ID" value="LOC114366976"/>
</dbReference>
<gene>
    <name evidence="7" type="ORF">D0Y65_023991</name>
</gene>
<reference evidence="7 8" key="1">
    <citation type="submission" date="2018-09" db="EMBL/GenBank/DDBJ databases">
        <title>A high-quality reference genome of wild soybean provides a powerful tool to mine soybean genomes.</title>
        <authorList>
            <person name="Xie M."/>
            <person name="Chung C.Y.L."/>
            <person name="Li M.-W."/>
            <person name="Wong F.-L."/>
            <person name="Chan T.-F."/>
            <person name="Lam H.-M."/>
        </authorList>
    </citation>
    <scope>NUCLEOTIDE SEQUENCE [LARGE SCALE GENOMIC DNA]</scope>
    <source>
        <strain evidence="8">cv. W05</strain>
        <tissue evidence="7">Hypocotyl of etiolated seedlings</tissue>
    </source>
</reference>
<dbReference type="GO" id="GO:0050004">
    <property type="term" value="F:isoflavone 7-O-glucosyltransferase activity"/>
    <property type="evidence" value="ECO:0007669"/>
    <property type="project" value="UniProtKB-EC"/>
</dbReference>
<dbReference type="PANTHER" id="PTHR48048:SF33">
    <property type="entry name" value="ISOFLAVONE 7-O-GLUCOSYLTRANSFERASE 1"/>
    <property type="match status" value="1"/>
</dbReference>
<dbReference type="InterPro" id="IPR002213">
    <property type="entry name" value="UDP_glucos_trans"/>
</dbReference>
<dbReference type="SUPFAM" id="SSF53756">
    <property type="entry name" value="UDP-Glycosyltransferase/glycogen phosphorylase"/>
    <property type="match status" value="1"/>
</dbReference>
<evidence type="ECO:0000256" key="1">
    <source>
        <dbReference type="ARBA" id="ARBA00009995"/>
    </source>
</evidence>
<dbReference type="SMR" id="A0A445J098"/>
<evidence type="ECO:0000256" key="5">
    <source>
        <dbReference type="RuleBase" id="RU003718"/>
    </source>
</evidence>
<keyword evidence="8" id="KW-1185">Reference proteome</keyword>
<dbReference type="EMBL" id="QZWG01000009">
    <property type="protein sequence ID" value="RZB91811.1"/>
    <property type="molecule type" value="Genomic_DNA"/>
</dbReference>
<dbReference type="Pfam" id="PF00201">
    <property type="entry name" value="UDPGT"/>
    <property type="match status" value="1"/>
</dbReference>
<dbReference type="EC" id="2.4.1.-" evidence="6"/>
<dbReference type="Gene3D" id="3.40.50.2000">
    <property type="entry name" value="Glycogen Phosphorylase B"/>
    <property type="match status" value="2"/>
</dbReference>
<evidence type="ECO:0000256" key="2">
    <source>
        <dbReference type="ARBA" id="ARBA00022676"/>
    </source>
</evidence>
<dbReference type="Proteomes" id="UP000289340">
    <property type="component" value="Chromosome 9"/>
</dbReference>
<keyword evidence="2 5" id="KW-0328">Glycosyltransferase</keyword>
<protein>
    <recommendedName>
        <fullName evidence="6">Glycosyltransferase</fullName>
        <ecNumber evidence="6">2.4.1.-</ecNumber>
    </recommendedName>
</protein>
<dbReference type="CDD" id="cd03784">
    <property type="entry name" value="GT1_Gtf-like"/>
    <property type="match status" value="1"/>
</dbReference>
<dbReference type="AlphaFoldDB" id="A0A445J098"/>
<comment type="catalytic activity">
    <reaction evidence="4">
        <text>a 7-hydroxyisoflavone + UDP-alpha-D-glucose = a 7-hydroxyisoflavone 7-O-beta-D-glucoside + UDP + H(+)</text>
        <dbReference type="Rhea" id="RHEA:56344"/>
        <dbReference type="ChEBI" id="CHEBI:15378"/>
        <dbReference type="ChEBI" id="CHEBI:55465"/>
        <dbReference type="ChEBI" id="CHEBI:58223"/>
        <dbReference type="ChEBI" id="CHEBI:58885"/>
        <dbReference type="ChEBI" id="CHEBI:140301"/>
        <dbReference type="EC" id="2.4.1.170"/>
    </reaction>
</comment>
<comment type="caution">
    <text evidence="7">The sequence shown here is derived from an EMBL/GenBank/DDBJ whole genome shotgun (WGS) entry which is preliminary data.</text>
</comment>
<evidence type="ECO:0000256" key="4">
    <source>
        <dbReference type="ARBA" id="ARBA00050777"/>
    </source>
</evidence>
<comment type="similarity">
    <text evidence="1 5">Belongs to the UDP-glycosyltransferase family.</text>
</comment>
<accession>A0A445J098</accession>
<evidence type="ECO:0000313" key="8">
    <source>
        <dbReference type="Proteomes" id="UP000289340"/>
    </source>
</evidence>
<keyword evidence="3 5" id="KW-0808">Transferase</keyword>
<proteinExistence type="inferred from homology"/>
<dbReference type="FunFam" id="3.40.50.2000:FF:000020">
    <property type="entry name" value="Glycosyltransferase"/>
    <property type="match status" value="1"/>
</dbReference>
<organism evidence="7 8">
    <name type="scientific">Glycine soja</name>
    <name type="common">Wild soybean</name>
    <dbReference type="NCBI Taxonomy" id="3848"/>
    <lineage>
        <taxon>Eukaryota</taxon>
        <taxon>Viridiplantae</taxon>
        <taxon>Streptophyta</taxon>
        <taxon>Embryophyta</taxon>
        <taxon>Tracheophyta</taxon>
        <taxon>Spermatophyta</taxon>
        <taxon>Magnoliopsida</taxon>
        <taxon>eudicotyledons</taxon>
        <taxon>Gunneridae</taxon>
        <taxon>Pentapetalae</taxon>
        <taxon>rosids</taxon>
        <taxon>fabids</taxon>
        <taxon>Fabales</taxon>
        <taxon>Fabaceae</taxon>
        <taxon>Papilionoideae</taxon>
        <taxon>50 kb inversion clade</taxon>
        <taxon>NPAAA clade</taxon>
        <taxon>indigoferoid/millettioid clade</taxon>
        <taxon>Phaseoleae</taxon>
        <taxon>Glycine</taxon>
        <taxon>Glycine subgen. Soja</taxon>
    </lineage>
</organism>
<dbReference type="FunFam" id="3.40.50.2000:FF:000095">
    <property type="entry name" value="Glycosyltransferase"/>
    <property type="match status" value="1"/>
</dbReference>
<dbReference type="InterPro" id="IPR050481">
    <property type="entry name" value="UDP-glycosyltransf_plant"/>
</dbReference>
<sequence>MKDSIVLYPALGRGHLVSMVELGKLILTHQPSLSITILILTPPSNTPSTPKGCDSTSQYIAAVTAATPSITFHHLPPTQIPTILPPHILSLELSRSSNHHLPHVITSLSKTLTLKAIVLDFMNFCAKQVTNALNIPTFFYYTSGASSLATFLQLPVIHETTTKSIKDLNTHLSIPGLPKIDLLDLPKEVHDRASQSYKLFHDIATCMRDSDGVIVNTCDPIEGRVIKALSEGLCLPEGMTSPHVFCIGPVISATCGEKDLNGCLSWLDSQPSQSVVLLSFGSLGRFSRAQVKEMAVGLEKSEQRFLWVLRSELVGVDSVEPSLDELLPEGFVERTKGRGMVVRNWAPQVRILSHDSVGGFVTHCGWNSVLEAVCEGVPMVAWPLYAEQRLNRVIMVQDMKVALAVNEDKDGFVSGTELRDRVRELMDSMKGKEIRQRVFEMKIGAKKAKAEEGSSLVAFQRLVQLWNQ</sequence>
<dbReference type="PROSITE" id="PS00375">
    <property type="entry name" value="UDPGT"/>
    <property type="match status" value="1"/>
</dbReference>